<dbReference type="EMBL" id="AP019531">
    <property type="protein sequence ID" value="BBI91219.1"/>
    <property type="molecule type" value="Genomic_DNA"/>
</dbReference>
<reference evidence="1 2" key="1">
    <citation type="submission" date="2019-03" db="EMBL/GenBank/DDBJ databases">
        <title>The genome sequence of Candidatus Serratia symbiotica strain IS.</title>
        <authorList>
            <person name="Nikoh N."/>
            <person name="Koga R."/>
            <person name="Oshima K."/>
            <person name="Hattori M."/>
            <person name="Fukatsu T."/>
        </authorList>
    </citation>
    <scope>NUCLEOTIDE SEQUENCE [LARGE SCALE GENOMIC DNA]</scope>
    <source>
        <strain evidence="1 2">IS</strain>
    </source>
</reference>
<protein>
    <submittedName>
        <fullName evidence="1">Uncharacterized protein</fullName>
    </submittedName>
</protein>
<dbReference type="AlphaFoldDB" id="A0A455VDI6"/>
<evidence type="ECO:0000313" key="1">
    <source>
        <dbReference type="EMBL" id="BBI91219.1"/>
    </source>
</evidence>
<proteinExistence type="predicted"/>
<organism evidence="1 2">
    <name type="scientific">Serratia symbiotica</name>
    <dbReference type="NCBI Taxonomy" id="138074"/>
    <lineage>
        <taxon>Bacteria</taxon>
        <taxon>Pseudomonadati</taxon>
        <taxon>Pseudomonadota</taxon>
        <taxon>Gammaproteobacteria</taxon>
        <taxon>Enterobacterales</taxon>
        <taxon>Yersiniaceae</taxon>
        <taxon>Serratia</taxon>
    </lineage>
</organism>
<accession>A0A455VDI6</accession>
<evidence type="ECO:0000313" key="2">
    <source>
        <dbReference type="Proteomes" id="UP000324392"/>
    </source>
</evidence>
<dbReference type="Proteomes" id="UP000324392">
    <property type="component" value="Chromosome"/>
</dbReference>
<sequence>MYNTSTLVRQMITSQPTRFHQGVFGLPRPLMSDSHVEGELYSGQFHCIKTQHGTA</sequence>
<name>A0A455VDI6_9GAMM</name>
<gene>
    <name evidence="1" type="ORF">SSYIS1_03010</name>
</gene>